<dbReference type="PANTHER" id="PTHR46122:SF5">
    <property type="entry name" value="F-BOX DOMAIN-CONTAINING PROTEIN"/>
    <property type="match status" value="1"/>
</dbReference>
<dbReference type="Proteomes" id="UP001443914">
    <property type="component" value="Unassembled WGS sequence"/>
</dbReference>
<dbReference type="GO" id="GO:0005829">
    <property type="term" value="C:cytosol"/>
    <property type="evidence" value="ECO:0007669"/>
    <property type="project" value="TreeGrafter"/>
</dbReference>
<dbReference type="EMBL" id="JBDFQZ010000011">
    <property type="protein sequence ID" value="KAK9678273.1"/>
    <property type="molecule type" value="Genomic_DNA"/>
</dbReference>
<dbReference type="SUPFAM" id="SSF117281">
    <property type="entry name" value="Kelch motif"/>
    <property type="match status" value="1"/>
</dbReference>
<dbReference type="AlphaFoldDB" id="A0AAW1HQ00"/>
<sequence>MVVLLNGYQIFCQHLISTRLFIHFFTFPFGSVFTRCYAGYGEVGRVLSMIRGREVEDKEVNIEEMEGNDSRDDKYESVLEEIDLNVMASDKSRPNKIRRFDLNLEIESQDADYYPNIPHLGDELPRIPREVKTMIMARIPLLEMRTFCLLNKRISALIKNGGLVRERKEIGVREASVFMLASGENNWWAFDNRFSTRKTLPNLPSDDTFKRADKESVCAGTHLLVIGKEAHGPVIWTYELLVNKWVKGSLMNEPRCLFASASSGDFAYVAGGTCLGTFGTLNSAEKYDPGTKSWVPLPKMKEKRKMCAGFYMDDKFHVVGGQSQSGEALTCAEVFDEVKNTWIKIPGILNGLTVSASPPLVAVVKNELYTFETSTNSLMLYLKDSNCWKDLGPIPVRADSGKGWGVAFKSLGDELLAIGGSSILPWGRGMTVYTCSPKLDAEGLDWKLLDDGRNSRSAFVMNCTVMIA</sequence>
<protein>
    <recommendedName>
        <fullName evidence="5">F-box domain-containing protein</fullName>
    </recommendedName>
</protein>
<dbReference type="InterPro" id="IPR052439">
    <property type="entry name" value="F-box/Kelch-repeat"/>
</dbReference>
<keyword evidence="1" id="KW-0880">Kelch repeat</keyword>
<proteinExistence type="predicted"/>
<evidence type="ECO:0000256" key="2">
    <source>
        <dbReference type="ARBA" id="ARBA00022737"/>
    </source>
</evidence>
<dbReference type="InterPro" id="IPR015915">
    <property type="entry name" value="Kelch-typ_b-propeller"/>
</dbReference>
<keyword evidence="2" id="KW-0677">Repeat</keyword>
<evidence type="ECO:0000256" key="1">
    <source>
        <dbReference type="ARBA" id="ARBA00022441"/>
    </source>
</evidence>
<organism evidence="3 4">
    <name type="scientific">Saponaria officinalis</name>
    <name type="common">Common soapwort</name>
    <name type="synonym">Lychnis saponaria</name>
    <dbReference type="NCBI Taxonomy" id="3572"/>
    <lineage>
        <taxon>Eukaryota</taxon>
        <taxon>Viridiplantae</taxon>
        <taxon>Streptophyta</taxon>
        <taxon>Embryophyta</taxon>
        <taxon>Tracheophyta</taxon>
        <taxon>Spermatophyta</taxon>
        <taxon>Magnoliopsida</taxon>
        <taxon>eudicotyledons</taxon>
        <taxon>Gunneridae</taxon>
        <taxon>Pentapetalae</taxon>
        <taxon>Caryophyllales</taxon>
        <taxon>Caryophyllaceae</taxon>
        <taxon>Caryophylleae</taxon>
        <taxon>Saponaria</taxon>
    </lineage>
</organism>
<dbReference type="Pfam" id="PF01344">
    <property type="entry name" value="Kelch_1"/>
    <property type="match status" value="1"/>
</dbReference>
<dbReference type="PANTHER" id="PTHR46122">
    <property type="entry name" value="GALACTOSE OXIDASE/KELCH REPEAT PROTEIN-RELATED"/>
    <property type="match status" value="1"/>
</dbReference>
<gene>
    <name evidence="3" type="ORF">RND81_11G200200</name>
</gene>
<accession>A0AAW1HQ00</accession>
<keyword evidence="4" id="KW-1185">Reference proteome</keyword>
<reference evidence="3" key="1">
    <citation type="submission" date="2024-03" db="EMBL/GenBank/DDBJ databases">
        <title>WGS assembly of Saponaria officinalis var. Norfolk2.</title>
        <authorList>
            <person name="Jenkins J."/>
            <person name="Shu S."/>
            <person name="Grimwood J."/>
            <person name="Barry K."/>
            <person name="Goodstein D."/>
            <person name="Schmutz J."/>
            <person name="Leebens-Mack J."/>
            <person name="Osbourn A."/>
        </authorList>
    </citation>
    <scope>NUCLEOTIDE SEQUENCE [LARGE SCALE GENOMIC DNA]</scope>
    <source>
        <strain evidence="3">JIC</strain>
    </source>
</reference>
<dbReference type="Gene3D" id="2.120.10.80">
    <property type="entry name" value="Kelch-type beta propeller"/>
    <property type="match status" value="1"/>
</dbReference>
<evidence type="ECO:0000313" key="3">
    <source>
        <dbReference type="EMBL" id="KAK9678273.1"/>
    </source>
</evidence>
<evidence type="ECO:0000313" key="4">
    <source>
        <dbReference type="Proteomes" id="UP001443914"/>
    </source>
</evidence>
<comment type="caution">
    <text evidence="3">The sequence shown here is derived from an EMBL/GenBank/DDBJ whole genome shotgun (WGS) entry which is preliminary data.</text>
</comment>
<name>A0AAW1HQ00_SAPOF</name>
<evidence type="ECO:0008006" key="5">
    <source>
        <dbReference type="Google" id="ProtNLM"/>
    </source>
</evidence>
<dbReference type="InterPro" id="IPR006652">
    <property type="entry name" value="Kelch_1"/>
</dbReference>